<dbReference type="Pfam" id="PF13913">
    <property type="entry name" value="zf-C2HC_2"/>
    <property type="match status" value="1"/>
</dbReference>
<evidence type="ECO:0000256" key="2">
    <source>
        <dbReference type="ARBA" id="ARBA00022723"/>
    </source>
</evidence>
<evidence type="ECO:0000256" key="9">
    <source>
        <dbReference type="PROSITE-ProRule" id="PRU00042"/>
    </source>
</evidence>
<dbReference type="Proteomes" id="UP001075354">
    <property type="component" value="Chromosome 10"/>
</dbReference>
<proteinExistence type="inferred from homology"/>
<evidence type="ECO:0000256" key="3">
    <source>
        <dbReference type="ARBA" id="ARBA00022737"/>
    </source>
</evidence>
<dbReference type="InterPro" id="IPR013087">
    <property type="entry name" value="Znf_C2H2_type"/>
</dbReference>
<evidence type="ECO:0000256" key="4">
    <source>
        <dbReference type="ARBA" id="ARBA00022771"/>
    </source>
</evidence>
<dbReference type="PANTHER" id="PTHR24388:SF54">
    <property type="entry name" value="PROTEIN ESCARGOT"/>
    <property type="match status" value="1"/>
</dbReference>
<keyword evidence="12" id="KW-1185">Reference proteome</keyword>
<keyword evidence="5" id="KW-0862">Zinc</keyword>
<dbReference type="InterPro" id="IPR036236">
    <property type="entry name" value="Znf_C2H2_sf"/>
</dbReference>
<dbReference type="GO" id="GO:0000981">
    <property type="term" value="F:DNA-binding transcription factor activity, RNA polymerase II-specific"/>
    <property type="evidence" value="ECO:0007669"/>
    <property type="project" value="TreeGrafter"/>
</dbReference>
<gene>
    <name evidence="11" type="ORF">ONE63_001115</name>
</gene>
<evidence type="ECO:0000256" key="7">
    <source>
        <dbReference type="ARBA" id="ARBA00023242"/>
    </source>
</evidence>
<reference evidence="11" key="1">
    <citation type="submission" date="2022-12" db="EMBL/GenBank/DDBJ databases">
        <title>Chromosome-level genome assembly of the bean flower thrips Megalurothrips usitatus.</title>
        <authorList>
            <person name="Ma L."/>
            <person name="Liu Q."/>
            <person name="Li H."/>
            <person name="Cai W."/>
        </authorList>
    </citation>
    <scope>NUCLEOTIDE SEQUENCE</scope>
    <source>
        <strain evidence="11">Cailab_2022a</strain>
    </source>
</reference>
<name>A0AAV7XFA4_9NEOP</name>
<feature type="domain" description="C2H2-type" evidence="10">
    <location>
        <begin position="38"/>
        <end position="65"/>
    </location>
</feature>
<accession>A0AAV7XFA4</accession>
<evidence type="ECO:0000313" key="11">
    <source>
        <dbReference type="EMBL" id="KAJ1523233.1"/>
    </source>
</evidence>
<keyword evidence="2" id="KW-0479">Metal-binding</keyword>
<comment type="similarity">
    <text evidence="8">Belongs to the snail C2H2-type zinc-finger protein family.</text>
</comment>
<evidence type="ECO:0000256" key="8">
    <source>
        <dbReference type="ARBA" id="ARBA00037948"/>
    </source>
</evidence>
<feature type="domain" description="C2H2-type" evidence="10">
    <location>
        <begin position="10"/>
        <end position="37"/>
    </location>
</feature>
<dbReference type="AlphaFoldDB" id="A0AAV7XFA4"/>
<dbReference type="Pfam" id="PF00096">
    <property type="entry name" value="zf-C2H2"/>
    <property type="match status" value="1"/>
</dbReference>
<evidence type="ECO:0000256" key="1">
    <source>
        <dbReference type="ARBA" id="ARBA00004123"/>
    </source>
</evidence>
<protein>
    <recommendedName>
        <fullName evidence="10">C2H2-type domain-containing protein</fullName>
    </recommendedName>
</protein>
<organism evidence="11 12">
    <name type="scientific">Megalurothrips usitatus</name>
    <name type="common">bean blossom thrips</name>
    <dbReference type="NCBI Taxonomy" id="439358"/>
    <lineage>
        <taxon>Eukaryota</taxon>
        <taxon>Metazoa</taxon>
        <taxon>Ecdysozoa</taxon>
        <taxon>Arthropoda</taxon>
        <taxon>Hexapoda</taxon>
        <taxon>Insecta</taxon>
        <taxon>Pterygota</taxon>
        <taxon>Neoptera</taxon>
        <taxon>Paraneoptera</taxon>
        <taxon>Thysanoptera</taxon>
        <taxon>Terebrantia</taxon>
        <taxon>Thripoidea</taxon>
        <taxon>Thripidae</taxon>
        <taxon>Megalurothrips</taxon>
    </lineage>
</organism>
<evidence type="ECO:0000313" key="12">
    <source>
        <dbReference type="Proteomes" id="UP001075354"/>
    </source>
</evidence>
<dbReference type="GO" id="GO:0000978">
    <property type="term" value="F:RNA polymerase II cis-regulatory region sequence-specific DNA binding"/>
    <property type="evidence" value="ECO:0007669"/>
    <property type="project" value="TreeGrafter"/>
</dbReference>
<dbReference type="SMART" id="SM00355">
    <property type="entry name" value="ZnF_C2H2"/>
    <property type="match status" value="2"/>
</dbReference>
<evidence type="ECO:0000259" key="10">
    <source>
        <dbReference type="PROSITE" id="PS50157"/>
    </source>
</evidence>
<comment type="caution">
    <text evidence="11">The sequence shown here is derived from an EMBL/GenBank/DDBJ whole genome shotgun (WGS) entry which is preliminary data.</text>
</comment>
<dbReference type="GO" id="GO:0005634">
    <property type="term" value="C:nucleus"/>
    <property type="evidence" value="ECO:0007669"/>
    <property type="project" value="UniProtKB-SubCell"/>
</dbReference>
<keyword evidence="4 9" id="KW-0863">Zinc-finger</keyword>
<dbReference type="FunFam" id="3.30.160.60:FF:002962">
    <property type="entry name" value="Zinc finger domain-containing protein"/>
    <property type="match status" value="1"/>
</dbReference>
<keyword evidence="6" id="KW-0238">DNA-binding</keyword>
<dbReference type="Gene3D" id="3.30.160.60">
    <property type="entry name" value="Classic Zinc Finger"/>
    <property type="match status" value="1"/>
</dbReference>
<keyword evidence="7" id="KW-0539">Nucleus</keyword>
<dbReference type="SUPFAM" id="SSF57667">
    <property type="entry name" value="beta-beta-alpha zinc fingers"/>
    <property type="match status" value="1"/>
</dbReference>
<sequence length="99" mass="11137">MRLHTGERPHLCEHCGRSYADLSNLRAHLQNHARANGPSCPSCGRTFVLAAYLDKHLRTGCGEADDIDHRFQEPCVVYVDDDSDSQIVHEEYSRGVSLE</sequence>
<evidence type="ECO:0000256" key="6">
    <source>
        <dbReference type="ARBA" id="ARBA00023125"/>
    </source>
</evidence>
<keyword evidence="3" id="KW-0677">Repeat</keyword>
<comment type="subcellular location">
    <subcellularLocation>
        <location evidence="1">Nucleus</location>
    </subcellularLocation>
</comment>
<dbReference type="GO" id="GO:0008270">
    <property type="term" value="F:zinc ion binding"/>
    <property type="evidence" value="ECO:0007669"/>
    <property type="project" value="UniProtKB-KW"/>
</dbReference>
<evidence type="ECO:0000256" key="5">
    <source>
        <dbReference type="ARBA" id="ARBA00022833"/>
    </source>
</evidence>
<dbReference type="PROSITE" id="PS50157">
    <property type="entry name" value="ZINC_FINGER_C2H2_2"/>
    <property type="match status" value="2"/>
</dbReference>
<dbReference type="PANTHER" id="PTHR24388">
    <property type="entry name" value="ZINC FINGER PROTEIN"/>
    <property type="match status" value="1"/>
</dbReference>
<dbReference type="InterPro" id="IPR050527">
    <property type="entry name" value="Snail/Krueppel_Znf"/>
</dbReference>
<dbReference type="PROSITE" id="PS00028">
    <property type="entry name" value="ZINC_FINGER_C2H2_1"/>
    <property type="match status" value="1"/>
</dbReference>
<dbReference type="EMBL" id="JAPTSV010000010">
    <property type="protein sequence ID" value="KAJ1523233.1"/>
    <property type="molecule type" value="Genomic_DNA"/>
</dbReference>